<reference evidence="2 3" key="1">
    <citation type="submission" date="2016-03" db="EMBL/GenBank/DDBJ databases">
        <title>Choanephora cucurbitarum.</title>
        <authorList>
            <person name="Min B."/>
            <person name="Park H."/>
            <person name="Park J.-H."/>
            <person name="Shin H.-D."/>
            <person name="Choi I.-G."/>
        </authorList>
    </citation>
    <scope>NUCLEOTIDE SEQUENCE [LARGE SCALE GENOMIC DNA]</scope>
    <source>
        <strain evidence="2 3">KUS-F28377</strain>
    </source>
</reference>
<dbReference type="Gene3D" id="2.120.10.30">
    <property type="entry name" value="TolB, C-terminal domain"/>
    <property type="match status" value="1"/>
</dbReference>
<dbReference type="STRING" id="101091.A0A1C7MZJ1"/>
<sequence>MVESKPYGTWPSPITADSLSAGSPAKDNWVDNGYVYWCESIAAEKGRGQIFKQHIHDNATPPKPLLPEEYSCRTRVHEYGGGAFKVLNDLVVFSNDYDSRLYTISNGGDTIKPLTEENKFFRYADMFIDQSNQFLVCVREQHFEKEEPKDVVNVLVSIDLSSGKQTVIAQGQDFYSSPRLSTDGRLAYVCWSHPNMPWDYTRLYVADVQYQNETLGLKNIVCIAGDKLDESISQPVFGIDNTLYFASDRSGFWNLYSYANNGINLLLEKPLEQEFASPAWSFNNSDFVPSKSNPHQLVVVNKDKLAVIDTQKKTMTDLETKYTSFEYLCIYLDQDKNEYVLGNFSSPTDPVEVISYDIKKQSIYYVHQKTVAKRLEQDYISVGKEIAFPTTDNKIAYCYYYAPRNPNYKSEGLPPLRVMSHGGPTSSVSNSFRRAIQYWTSRGFAIADVNYGGSTGYGREYRERLRYKWGIVDVDDCCNAALYLADQGLVDRNKLAIVGGSAGGFTTLASVAFRKVFQAGCCLYGVSDITLLAKETHKFESRYPDRLIGEYPKDEEIYKERSPLFKADEIECPVIFFQGSEDKIVPPSQSEVMVKAMKEKGVPVAYILYEGEAHGFRRAENIKRTMELEQWFYGQIFGFSVEGVEGTEIYNFPKK</sequence>
<dbReference type="PANTHER" id="PTHR43056">
    <property type="entry name" value="PEPTIDASE S9 PROLYL OLIGOPEPTIDASE"/>
    <property type="match status" value="1"/>
</dbReference>
<evidence type="ECO:0000313" key="3">
    <source>
        <dbReference type="Proteomes" id="UP000093000"/>
    </source>
</evidence>
<dbReference type="SUPFAM" id="SSF82171">
    <property type="entry name" value="DPP6 N-terminal domain-like"/>
    <property type="match status" value="1"/>
</dbReference>
<dbReference type="EMBL" id="LUGH01001034">
    <property type="protein sequence ID" value="OBZ81846.1"/>
    <property type="molecule type" value="Genomic_DNA"/>
</dbReference>
<dbReference type="InterPro" id="IPR001375">
    <property type="entry name" value="Peptidase_S9_cat"/>
</dbReference>
<dbReference type="GO" id="GO:0006508">
    <property type="term" value="P:proteolysis"/>
    <property type="evidence" value="ECO:0007669"/>
    <property type="project" value="InterPro"/>
</dbReference>
<accession>A0A1C7MZJ1</accession>
<dbReference type="OrthoDB" id="416344at2759"/>
<dbReference type="GO" id="GO:0008236">
    <property type="term" value="F:serine-type peptidase activity"/>
    <property type="evidence" value="ECO:0007669"/>
    <property type="project" value="InterPro"/>
</dbReference>
<dbReference type="AlphaFoldDB" id="A0A1C7MZJ1"/>
<dbReference type="InterPro" id="IPR029058">
    <property type="entry name" value="AB_hydrolase_fold"/>
</dbReference>
<dbReference type="InParanoid" id="A0A1C7MZJ1"/>
<dbReference type="Proteomes" id="UP000093000">
    <property type="component" value="Unassembled WGS sequence"/>
</dbReference>
<evidence type="ECO:0000259" key="1">
    <source>
        <dbReference type="Pfam" id="PF00326"/>
    </source>
</evidence>
<comment type="caution">
    <text evidence="2">The sequence shown here is derived from an EMBL/GenBank/DDBJ whole genome shotgun (WGS) entry which is preliminary data.</text>
</comment>
<protein>
    <submittedName>
        <fullName evidence="2">Dipeptidyl peptidase family member 6</fullName>
    </submittedName>
</protein>
<dbReference type="Pfam" id="PF00326">
    <property type="entry name" value="Peptidase_S9"/>
    <property type="match status" value="1"/>
</dbReference>
<dbReference type="InterPro" id="IPR011042">
    <property type="entry name" value="6-blade_b-propeller_TolB-like"/>
</dbReference>
<gene>
    <name evidence="2" type="primary">dpf-6</name>
    <name evidence="2" type="ORF">A0J61_10104</name>
</gene>
<keyword evidence="3" id="KW-1185">Reference proteome</keyword>
<feature type="domain" description="Peptidase S9 prolyl oligopeptidase catalytic" evidence="1">
    <location>
        <begin position="431"/>
        <end position="638"/>
    </location>
</feature>
<organism evidence="2 3">
    <name type="scientific">Choanephora cucurbitarum</name>
    <dbReference type="NCBI Taxonomy" id="101091"/>
    <lineage>
        <taxon>Eukaryota</taxon>
        <taxon>Fungi</taxon>
        <taxon>Fungi incertae sedis</taxon>
        <taxon>Mucoromycota</taxon>
        <taxon>Mucoromycotina</taxon>
        <taxon>Mucoromycetes</taxon>
        <taxon>Mucorales</taxon>
        <taxon>Mucorineae</taxon>
        <taxon>Choanephoraceae</taxon>
        <taxon>Choanephoroideae</taxon>
        <taxon>Choanephora</taxon>
    </lineage>
</organism>
<dbReference type="PANTHER" id="PTHR43056:SF5">
    <property type="entry name" value="PEPTIDASE S9 PROLYL OLIGOPEPTIDASE CATALYTIC DOMAIN-CONTAINING PROTEIN"/>
    <property type="match status" value="1"/>
</dbReference>
<dbReference type="SUPFAM" id="SSF53474">
    <property type="entry name" value="alpha/beta-Hydrolases"/>
    <property type="match status" value="1"/>
</dbReference>
<evidence type="ECO:0000313" key="2">
    <source>
        <dbReference type="EMBL" id="OBZ81846.1"/>
    </source>
</evidence>
<name>A0A1C7MZJ1_9FUNG</name>
<dbReference type="Gene3D" id="3.40.50.1820">
    <property type="entry name" value="alpha/beta hydrolase"/>
    <property type="match status" value="1"/>
</dbReference>
<proteinExistence type="predicted"/>
<dbReference type="InterPro" id="IPR050585">
    <property type="entry name" value="Xaa-Pro_dipeptidyl-ppase/CocE"/>
</dbReference>